<organism evidence="2 3">
    <name type="scientific">Solanum stoloniferum</name>
    <dbReference type="NCBI Taxonomy" id="62892"/>
    <lineage>
        <taxon>Eukaryota</taxon>
        <taxon>Viridiplantae</taxon>
        <taxon>Streptophyta</taxon>
        <taxon>Embryophyta</taxon>
        <taxon>Tracheophyta</taxon>
        <taxon>Spermatophyta</taxon>
        <taxon>Magnoliopsida</taxon>
        <taxon>eudicotyledons</taxon>
        <taxon>Gunneridae</taxon>
        <taxon>Pentapetalae</taxon>
        <taxon>asterids</taxon>
        <taxon>lamiids</taxon>
        <taxon>Solanales</taxon>
        <taxon>Solanaceae</taxon>
        <taxon>Solanoideae</taxon>
        <taxon>Solaneae</taxon>
        <taxon>Solanum</taxon>
    </lineage>
</organism>
<evidence type="ECO:0000313" key="3">
    <source>
        <dbReference type="Proteomes" id="UP001627284"/>
    </source>
</evidence>
<dbReference type="Proteomes" id="UP001627284">
    <property type="component" value="Unassembled WGS sequence"/>
</dbReference>
<feature type="compositionally biased region" description="Polar residues" evidence="1">
    <location>
        <begin position="51"/>
        <end position="60"/>
    </location>
</feature>
<feature type="region of interest" description="Disordered" evidence="1">
    <location>
        <begin position="41"/>
        <end position="61"/>
    </location>
</feature>
<dbReference type="EMBL" id="JBJKTR010000006">
    <property type="protein sequence ID" value="KAL3365341.1"/>
    <property type="molecule type" value="Genomic_DNA"/>
</dbReference>
<dbReference type="AlphaFoldDB" id="A0ABD2UAM3"/>
<keyword evidence="3" id="KW-1185">Reference proteome</keyword>
<reference evidence="2 3" key="1">
    <citation type="submission" date="2024-05" db="EMBL/GenBank/DDBJ databases">
        <title>De novo assembly of an allotetraploid wild potato.</title>
        <authorList>
            <person name="Hosaka A.J."/>
        </authorList>
    </citation>
    <scope>NUCLEOTIDE SEQUENCE [LARGE SCALE GENOMIC DNA]</scope>
    <source>
        <tissue evidence="2">Young leaves</tissue>
    </source>
</reference>
<name>A0ABD2UAM3_9SOLN</name>
<evidence type="ECO:0000313" key="2">
    <source>
        <dbReference type="EMBL" id="KAL3365341.1"/>
    </source>
</evidence>
<sequence length="101" mass="11527">LFLTIGSNDRTDLINPTLFLSTKRSLRSNLKKKETFSLLSPFPEKNRSQERSSSFPSIMSRTDHRKIAISSGFRPSPSIPHQCPLFSINFISLLSTFLIRK</sequence>
<feature type="non-terminal residue" evidence="2">
    <location>
        <position position="1"/>
    </location>
</feature>
<protein>
    <submittedName>
        <fullName evidence="2">Uncharacterized protein</fullName>
    </submittedName>
</protein>
<comment type="caution">
    <text evidence="2">The sequence shown here is derived from an EMBL/GenBank/DDBJ whole genome shotgun (WGS) entry which is preliminary data.</text>
</comment>
<accession>A0ABD2UAM3</accession>
<evidence type="ECO:0000256" key="1">
    <source>
        <dbReference type="SAM" id="MobiDB-lite"/>
    </source>
</evidence>
<proteinExistence type="predicted"/>
<gene>
    <name evidence="2" type="ORF">AABB24_010474</name>
</gene>
<dbReference type="EMBL" id="JBJKTR010000006">
    <property type="protein sequence ID" value="KAL3365342.1"/>
    <property type="molecule type" value="Genomic_DNA"/>
</dbReference>